<proteinExistence type="inferred from homology"/>
<organism evidence="3 4">
    <name type="scientific">Polyplax serrata</name>
    <name type="common">Common mouse louse</name>
    <dbReference type="NCBI Taxonomy" id="468196"/>
    <lineage>
        <taxon>Eukaryota</taxon>
        <taxon>Metazoa</taxon>
        <taxon>Ecdysozoa</taxon>
        <taxon>Arthropoda</taxon>
        <taxon>Hexapoda</taxon>
        <taxon>Insecta</taxon>
        <taxon>Pterygota</taxon>
        <taxon>Neoptera</taxon>
        <taxon>Paraneoptera</taxon>
        <taxon>Psocodea</taxon>
        <taxon>Troctomorpha</taxon>
        <taxon>Phthiraptera</taxon>
        <taxon>Anoplura</taxon>
        <taxon>Polyplacidae</taxon>
        <taxon>Polyplax</taxon>
    </lineage>
</organism>
<protein>
    <recommendedName>
        <fullName evidence="2">Essential protein Yae1 N-terminal domain-containing protein</fullName>
    </recommendedName>
</protein>
<dbReference type="Pfam" id="PF09811">
    <property type="entry name" value="Yae1_N"/>
    <property type="match status" value="1"/>
</dbReference>
<dbReference type="Proteomes" id="UP001372834">
    <property type="component" value="Unassembled WGS sequence"/>
</dbReference>
<dbReference type="InterPro" id="IPR052436">
    <property type="entry name" value="LTO1_adapter"/>
</dbReference>
<sequence>MFNFILRTFTGISTPKKDFMGEESEIDINDAFDNIVLAEERISNEGFEEGLLQGKQQGKIDGYHMGYHRGLQMGLEIGFYKGVIQVLKTNLQNLQLKDQEKSFGLLKKIEDLVEQFPDDNSEEVDIMRLQSEIRVHYKKLVSHLKLRVSFPVTENLSF</sequence>
<evidence type="ECO:0000313" key="4">
    <source>
        <dbReference type="Proteomes" id="UP001372834"/>
    </source>
</evidence>
<name>A0AAN8PML2_POLSC</name>
<feature type="domain" description="Essential protein Yae1 N-terminal" evidence="2">
    <location>
        <begin position="46"/>
        <end position="84"/>
    </location>
</feature>
<reference evidence="3 4" key="1">
    <citation type="submission" date="2023-10" db="EMBL/GenBank/DDBJ databases">
        <title>Genomes of two closely related lineages of the louse Polyplax serrata with different host specificities.</title>
        <authorList>
            <person name="Martinu J."/>
            <person name="Tarabai H."/>
            <person name="Stefka J."/>
            <person name="Hypsa V."/>
        </authorList>
    </citation>
    <scope>NUCLEOTIDE SEQUENCE [LARGE SCALE GENOMIC DNA]</scope>
    <source>
        <strain evidence="3">HR10_N</strain>
    </source>
</reference>
<evidence type="ECO:0000256" key="1">
    <source>
        <dbReference type="ARBA" id="ARBA00038090"/>
    </source>
</evidence>
<comment type="similarity">
    <text evidence="1">Belongs to the LTO1 family.</text>
</comment>
<dbReference type="AlphaFoldDB" id="A0AAN8PML2"/>
<dbReference type="PANTHER" id="PTHR28532">
    <property type="entry name" value="GEO13458P1"/>
    <property type="match status" value="1"/>
</dbReference>
<dbReference type="InterPro" id="IPR019191">
    <property type="entry name" value="Essential_protein_Yae1_N"/>
</dbReference>
<dbReference type="EMBL" id="JAWJWE010000003">
    <property type="protein sequence ID" value="KAK6639126.1"/>
    <property type="molecule type" value="Genomic_DNA"/>
</dbReference>
<accession>A0AAN8PML2</accession>
<comment type="caution">
    <text evidence="3">The sequence shown here is derived from an EMBL/GenBank/DDBJ whole genome shotgun (WGS) entry which is preliminary data.</text>
</comment>
<evidence type="ECO:0000313" key="3">
    <source>
        <dbReference type="EMBL" id="KAK6639126.1"/>
    </source>
</evidence>
<gene>
    <name evidence="3" type="ORF">RUM43_007396</name>
</gene>
<evidence type="ECO:0000259" key="2">
    <source>
        <dbReference type="Pfam" id="PF09811"/>
    </source>
</evidence>
<dbReference type="PANTHER" id="PTHR28532:SF1">
    <property type="entry name" value="ORAL CANCER OVEREXPRESSED 1"/>
    <property type="match status" value="1"/>
</dbReference>